<protein>
    <submittedName>
        <fullName evidence="2">Uncharacterized protein</fullName>
    </submittedName>
</protein>
<dbReference type="EMBL" id="AP019302">
    <property type="protein sequence ID" value="BBH05267.1"/>
    <property type="molecule type" value="Genomic_DNA"/>
</dbReference>
<name>A0A4Y1RN00_PRUDU</name>
<proteinExistence type="predicted"/>
<reference evidence="2" key="1">
    <citation type="journal article" date="2019" name="Science">
        <title>Mutation of a bHLH transcription factor allowed almond domestication.</title>
        <authorList>
            <person name="Sanchez-Perez R."/>
            <person name="Pavan S."/>
            <person name="Mazzeo R."/>
            <person name="Moldovan C."/>
            <person name="Aiese Cigliano R."/>
            <person name="Del Cueto J."/>
            <person name="Ricciardi F."/>
            <person name="Lotti C."/>
            <person name="Ricciardi L."/>
            <person name="Dicenta F."/>
            <person name="Lopez-Marques R.L."/>
            <person name="Lindberg Moller B."/>
        </authorList>
    </citation>
    <scope>NUCLEOTIDE SEQUENCE</scope>
</reference>
<feature type="region of interest" description="Disordered" evidence="1">
    <location>
        <begin position="38"/>
        <end position="73"/>
    </location>
</feature>
<sequence>MDVAQASPDTVYDQFGLEGFITLESLCHPTVQDALTDLSDTTPETTHESLDDWSWLVSSPTTKSPDDPSNEIHLQPYQLPVRKNRGIPKIQYEAVPKAKVKYPISNYFCTNRLSAPHAMLIKQLDSLSTPSCVEEALMDPNWEQAMNDEMQALQKNST</sequence>
<organism evidence="2">
    <name type="scientific">Prunus dulcis</name>
    <name type="common">Almond</name>
    <name type="synonym">Amygdalus dulcis</name>
    <dbReference type="NCBI Taxonomy" id="3755"/>
    <lineage>
        <taxon>Eukaryota</taxon>
        <taxon>Viridiplantae</taxon>
        <taxon>Streptophyta</taxon>
        <taxon>Embryophyta</taxon>
        <taxon>Tracheophyta</taxon>
        <taxon>Spermatophyta</taxon>
        <taxon>Magnoliopsida</taxon>
        <taxon>eudicotyledons</taxon>
        <taxon>Gunneridae</taxon>
        <taxon>Pentapetalae</taxon>
        <taxon>rosids</taxon>
        <taxon>fabids</taxon>
        <taxon>Rosales</taxon>
        <taxon>Rosaceae</taxon>
        <taxon>Amygdaloideae</taxon>
        <taxon>Amygdaleae</taxon>
        <taxon>Prunus</taxon>
    </lineage>
</organism>
<evidence type="ECO:0000313" key="2">
    <source>
        <dbReference type="EMBL" id="BBH05267.1"/>
    </source>
</evidence>
<evidence type="ECO:0000256" key="1">
    <source>
        <dbReference type="SAM" id="MobiDB-lite"/>
    </source>
</evidence>
<gene>
    <name evidence="2" type="ORF">Prudu_016608</name>
</gene>
<dbReference type="AlphaFoldDB" id="A0A4Y1RN00"/>
<accession>A0A4Y1RN00</accession>